<dbReference type="Pfam" id="PF22578">
    <property type="entry name" value="GGR_cat"/>
    <property type="match status" value="1"/>
</dbReference>
<dbReference type="InterPro" id="IPR036188">
    <property type="entry name" value="FAD/NAD-bd_sf"/>
</dbReference>
<accession>A0A1I6I2T3</accession>
<dbReference type="SUPFAM" id="SSF51905">
    <property type="entry name" value="FAD/NAD(P)-binding domain"/>
    <property type="match status" value="1"/>
</dbReference>
<evidence type="ECO:0000313" key="2">
    <source>
        <dbReference type="EMBL" id="SFR61005.1"/>
    </source>
</evidence>
<dbReference type="OrthoDB" id="6062at2157"/>
<sequence>MSELDETDPFVSRLDAPTLRAARERGGSAVVVGGAMAGLAAAHALRALDWDVVLYERQSYADKRVNCGEAMTDAGSIPLPKTPAYGFANRPPAFEVHVYTGETGARTLAGEGVFPSTDGYVTDRNVVERRWAEQLAEQGVDVRESTGVRKAQFRAFSEEFDLVVDATGQPSMASKVDGTTGEYAGRMTALNADVEGDFSELYPNSRILFENYLGYAWAFPKSETRANVGIGWAEDKLPDDYYAAFVAACERNDWPVPDRSAMNIYTIPRGPSLDPERTWDAERRIARVGDAAGVANRFTGKGISQAVESSYLLAELAARNRLDDYPEELYDRMKNEYRLAYVVRGALEDGRPDILGGVMNAVSGIDVEAVDREPRHAFSRLVRHPVLLAKLAANPTMLSRLLDAYTDDWEYRKTAETPTRS</sequence>
<proteinExistence type="predicted"/>
<feature type="domain" description="Digeranylgeranylglycerophospholipid reductase catalytic" evidence="1">
    <location>
        <begin position="186"/>
        <end position="249"/>
    </location>
</feature>
<dbReference type="STRING" id="555875.SAMN04488124_2741"/>
<reference evidence="3" key="1">
    <citation type="submission" date="2016-10" db="EMBL/GenBank/DDBJ databases">
        <authorList>
            <person name="Varghese N."/>
            <person name="Submissions S."/>
        </authorList>
    </citation>
    <scope>NUCLEOTIDE SEQUENCE [LARGE SCALE GENOMIC DNA]</scope>
    <source>
        <strain evidence="3">CGMCC 1.8711</strain>
    </source>
</reference>
<gene>
    <name evidence="2" type="ORF">SAMN04488124_2741</name>
</gene>
<dbReference type="InterPro" id="IPR054715">
    <property type="entry name" value="GGR_cat"/>
</dbReference>
<dbReference type="RefSeq" id="WP_089881932.1">
    <property type="nucleotide sequence ID" value="NZ_FOYS01000004.1"/>
</dbReference>
<dbReference type="Gene3D" id="3.50.50.60">
    <property type="entry name" value="FAD/NAD(P)-binding domain"/>
    <property type="match status" value="1"/>
</dbReference>
<protein>
    <submittedName>
        <fullName evidence="2">Digeranylgeranylglycerophospholipid reductase</fullName>
    </submittedName>
</protein>
<dbReference type="EMBL" id="FOYS01000004">
    <property type="protein sequence ID" value="SFR61005.1"/>
    <property type="molecule type" value="Genomic_DNA"/>
</dbReference>
<dbReference type="PANTHER" id="PTHR42685:SF22">
    <property type="entry name" value="CONDITIONED MEDIUM FACTOR RECEPTOR 1"/>
    <property type="match status" value="1"/>
</dbReference>
<dbReference type="AlphaFoldDB" id="A0A1I6I2T3"/>
<name>A0A1I6I2T3_9EURY</name>
<keyword evidence="3" id="KW-1185">Reference proteome</keyword>
<evidence type="ECO:0000259" key="1">
    <source>
        <dbReference type="Pfam" id="PF22578"/>
    </source>
</evidence>
<dbReference type="Proteomes" id="UP000243250">
    <property type="component" value="Unassembled WGS sequence"/>
</dbReference>
<dbReference type="InterPro" id="IPR050407">
    <property type="entry name" value="Geranylgeranyl_reductase"/>
</dbReference>
<evidence type="ECO:0000313" key="3">
    <source>
        <dbReference type="Proteomes" id="UP000243250"/>
    </source>
</evidence>
<organism evidence="2 3">
    <name type="scientific">Halogeometricum limi</name>
    <dbReference type="NCBI Taxonomy" id="555875"/>
    <lineage>
        <taxon>Archaea</taxon>
        <taxon>Methanobacteriati</taxon>
        <taxon>Methanobacteriota</taxon>
        <taxon>Stenosarchaea group</taxon>
        <taxon>Halobacteria</taxon>
        <taxon>Halobacteriales</taxon>
        <taxon>Haloferacaceae</taxon>
        <taxon>Halogeometricum</taxon>
    </lineage>
</organism>
<dbReference type="PANTHER" id="PTHR42685">
    <property type="entry name" value="GERANYLGERANYL DIPHOSPHATE REDUCTASE"/>
    <property type="match status" value="1"/>
</dbReference>